<evidence type="ECO:0000259" key="1">
    <source>
        <dbReference type="PROSITE" id="PS50097"/>
    </source>
</evidence>
<name>A0A8S9ZYW7_9BILA</name>
<evidence type="ECO:0000313" key="3">
    <source>
        <dbReference type="Proteomes" id="UP000605970"/>
    </source>
</evidence>
<gene>
    <name evidence="2" type="ORF">Mgra_00001690</name>
</gene>
<keyword evidence="3" id="KW-1185">Reference proteome</keyword>
<dbReference type="InterPro" id="IPR000210">
    <property type="entry name" value="BTB/POZ_dom"/>
</dbReference>
<dbReference type="Proteomes" id="UP000605970">
    <property type="component" value="Unassembled WGS sequence"/>
</dbReference>
<comment type="caution">
    <text evidence="2">The sequence shown here is derived from an EMBL/GenBank/DDBJ whole genome shotgun (WGS) entry which is preliminary data.</text>
</comment>
<sequence length="118" mass="13923">MKTIILHFEWKLCGILTIFEVFSSENTTHLIRDLYLHCDVEITLYNPIKNLQDNYKKILDDGLFTDCVLKVGDEEIKAHRCILVQNNVVFKSMLADNGMLESQNVFFFFENLNKYFCF</sequence>
<dbReference type="SUPFAM" id="SSF54695">
    <property type="entry name" value="POZ domain"/>
    <property type="match status" value="1"/>
</dbReference>
<dbReference type="InterPro" id="IPR011333">
    <property type="entry name" value="SKP1/BTB/POZ_sf"/>
</dbReference>
<dbReference type="Gene3D" id="3.30.710.10">
    <property type="entry name" value="Potassium Channel Kv1.1, Chain A"/>
    <property type="match status" value="1"/>
</dbReference>
<dbReference type="AlphaFoldDB" id="A0A8S9ZYW7"/>
<protein>
    <submittedName>
        <fullName evidence="2">BTB domain-containing protein</fullName>
    </submittedName>
</protein>
<dbReference type="Pfam" id="PF00651">
    <property type="entry name" value="BTB"/>
    <property type="match status" value="1"/>
</dbReference>
<dbReference type="PROSITE" id="PS50097">
    <property type="entry name" value="BTB"/>
    <property type="match status" value="1"/>
</dbReference>
<feature type="domain" description="BTB" evidence="1">
    <location>
        <begin position="65"/>
        <end position="118"/>
    </location>
</feature>
<organism evidence="2 3">
    <name type="scientific">Meloidogyne graminicola</name>
    <dbReference type="NCBI Taxonomy" id="189291"/>
    <lineage>
        <taxon>Eukaryota</taxon>
        <taxon>Metazoa</taxon>
        <taxon>Ecdysozoa</taxon>
        <taxon>Nematoda</taxon>
        <taxon>Chromadorea</taxon>
        <taxon>Rhabditida</taxon>
        <taxon>Tylenchina</taxon>
        <taxon>Tylenchomorpha</taxon>
        <taxon>Tylenchoidea</taxon>
        <taxon>Meloidogynidae</taxon>
        <taxon>Meloidogyninae</taxon>
        <taxon>Meloidogyne</taxon>
    </lineage>
</organism>
<evidence type="ECO:0000313" key="2">
    <source>
        <dbReference type="EMBL" id="KAF7638881.1"/>
    </source>
</evidence>
<proteinExistence type="predicted"/>
<accession>A0A8S9ZYW7</accession>
<dbReference type="CDD" id="cd18186">
    <property type="entry name" value="BTB_POZ_ZBTB_KLHL-like"/>
    <property type="match status" value="1"/>
</dbReference>
<dbReference type="EMBL" id="JABEBT010000009">
    <property type="protein sequence ID" value="KAF7638881.1"/>
    <property type="molecule type" value="Genomic_DNA"/>
</dbReference>
<dbReference type="OrthoDB" id="6777468at2759"/>
<reference evidence="2" key="1">
    <citation type="journal article" date="2020" name="Ecol. Evol.">
        <title>Genome structure and content of the rice root-knot nematode (Meloidogyne graminicola).</title>
        <authorList>
            <person name="Phan N.T."/>
            <person name="Danchin E.G.J."/>
            <person name="Klopp C."/>
            <person name="Perfus-Barbeoch L."/>
            <person name="Kozlowski D.K."/>
            <person name="Koutsovoulos G.D."/>
            <person name="Lopez-Roques C."/>
            <person name="Bouchez O."/>
            <person name="Zahm M."/>
            <person name="Besnard G."/>
            <person name="Bellafiore S."/>
        </authorList>
    </citation>
    <scope>NUCLEOTIDE SEQUENCE</scope>
    <source>
        <strain evidence="2">VN-18</strain>
    </source>
</reference>